<gene>
    <name evidence="3" type="ORF">VC83_05472</name>
</gene>
<evidence type="ECO:0000259" key="2">
    <source>
        <dbReference type="Pfam" id="PF13193"/>
    </source>
</evidence>
<dbReference type="Pfam" id="PF13193">
    <property type="entry name" value="AMP-binding_C"/>
    <property type="match status" value="1"/>
</dbReference>
<accession>A0A177A9V7</accession>
<dbReference type="GeneID" id="36288538"/>
<dbReference type="InterPro" id="IPR020845">
    <property type="entry name" value="AMP-binding_CS"/>
</dbReference>
<dbReference type="Gene3D" id="3.30.300.30">
    <property type="match status" value="1"/>
</dbReference>
<evidence type="ECO:0008006" key="4">
    <source>
        <dbReference type="Google" id="ProtNLM"/>
    </source>
</evidence>
<evidence type="ECO:0000313" key="3">
    <source>
        <dbReference type="EMBL" id="OAF57874.1"/>
    </source>
</evidence>
<dbReference type="InterPro" id="IPR045851">
    <property type="entry name" value="AMP-bd_C_sf"/>
</dbReference>
<dbReference type="PANTHER" id="PTHR24096:SF194">
    <property type="entry name" value="AMP-DEPENDENT SYNTHETASE_LIGASE DOMAIN-CONTAINING PROTEIN"/>
    <property type="match status" value="1"/>
</dbReference>
<organism evidence="3">
    <name type="scientific">Pseudogymnoascus destructans</name>
    <dbReference type="NCBI Taxonomy" id="655981"/>
    <lineage>
        <taxon>Eukaryota</taxon>
        <taxon>Fungi</taxon>
        <taxon>Dikarya</taxon>
        <taxon>Ascomycota</taxon>
        <taxon>Pezizomycotina</taxon>
        <taxon>Leotiomycetes</taxon>
        <taxon>Thelebolales</taxon>
        <taxon>Thelebolaceae</taxon>
        <taxon>Pseudogymnoascus</taxon>
    </lineage>
</organism>
<feature type="domain" description="AMP-dependent synthetase/ligase" evidence="1">
    <location>
        <begin position="40"/>
        <end position="398"/>
    </location>
</feature>
<protein>
    <recommendedName>
        <fullName evidence="4">AMP-dependent synthetase/ligase domain-containing protein</fullName>
    </recommendedName>
</protein>
<dbReference type="InterPro" id="IPR000873">
    <property type="entry name" value="AMP-dep_synth/lig_dom"/>
</dbReference>
<dbReference type="Proteomes" id="UP000077154">
    <property type="component" value="Unassembled WGS sequence"/>
</dbReference>
<dbReference type="RefSeq" id="XP_024323160.1">
    <property type="nucleotide sequence ID" value="XM_024469094.1"/>
</dbReference>
<dbReference type="InterPro" id="IPR042099">
    <property type="entry name" value="ANL_N_sf"/>
</dbReference>
<dbReference type="GO" id="GO:0016405">
    <property type="term" value="F:CoA-ligase activity"/>
    <property type="evidence" value="ECO:0007669"/>
    <property type="project" value="TreeGrafter"/>
</dbReference>
<dbReference type="InterPro" id="IPR025110">
    <property type="entry name" value="AMP-bd_C"/>
</dbReference>
<dbReference type="CDD" id="cd05911">
    <property type="entry name" value="Firefly_Luc_like"/>
    <property type="match status" value="1"/>
</dbReference>
<dbReference type="PANTHER" id="PTHR24096">
    <property type="entry name" value="LONG-CHAIN-FATTY-ACID--COA LIGASE"/>
    <property type="match status" value="1"/>
</dbReference>
<dbReference type="AlphaFoldDB" id="A0A177A9V7"/>
<dbReference type="SUPFAM" id="SSF56801">
    <property type="entry name" value="Acetyl-CoA synthetase-like"/>
    <property type="match status" value="1"/>
</dbReference>
<evidence type="ECO:0000259" key="1">
    <source>
        <dbReference type="Pfam" id="PF00501"/>
    </source>
</evidence>
<feature type="domain" description="AMP-binding enzyme C-terminal" evidence="2">
    <location>
        <begin position="449"/>
        <end position="526"/>
    </location>
</feature>
<dbReference type="OrthoDB" id="6509636at2759"/>
<dbReference type="VEuPathDB" id="FungiDB:GMDG_04687"/>
<dbReference type="Pfam" id="PF00501">
    <property type="entry name" value="AMP-binding"/>
    <property type="match status" value="1"/>
</dbReference>
<dbReference type="PROSITE" id="PS00455">
    <property type="entry name" value="AMP_BINDING"/>
    <property type="match status" value="1"/>
</dbReference>
<reference evidence="3" key="1">
    <citation type="submission" date="2016-03" db="EMBL/GenBank/DDBJ databases">
        <title>Updated assembly of Pseudogymnoascus destructans, the fungus causing white-nose syndrome of bats.</title>
        <authorList>
            <person name="Palmer J.M."/>
            <person name="Drees K.P."/>
            <person name="Foster J.T."/>
            <person name="Lindner D.L."/>
        </authorList>
    </citation>
    <scope>NUCLEOTIDE SEQUENCE [LARGE SCALE GENOMIC DNA]</scope>
    <source>
        <strain evidence="3">20631-21</strain>
    </source>
</reference>
<dbReference type="Gene3D" id="3.40.50.12780">
    <property type="entry name" value="N-terminal domain of ligase-like"/>
    <property type="match status" value="1"/>
</dbReference>
<proteinExistence type="predicted"/>
<dbReference type="eggNOG" id="KOG1176">
    <property type="taxonomic scope" value="Eukaryota"/>
</dbReference>
<sequence length="551" mass="61671">MPFKSVHPYLAIPQTNLVDYLFPPGLEPSNEPLWIDSQDPSNYLSEAQVLKWSKSFSRGLNNAGLRQDEVVMLFTPNHIFVPVAYLGIVGGGYRFSAANPAFTLRELVYQIEDVQPSVILVHPNFVPLAVEAVAKIGLSNSKIFQLSDVECTPVLGVLDWRLLLKEYGADNYAWPSFTPEESLRTIASINYSSGTTGHPKGVMVSHANIIANAAQNIFNLIHNRRLLLPDDRWLGYLPLYHAYGQLYLITISLKRRIPVYVMKQFVFEDFLHAIQTYRITTLQLVPPILVMMSKHPVTSKYDLSSLTLALCAAAPLSKELQNHCSKRFGFNIIQGYGMTETTCGGMGMLAIDIDNTGSIGKLLSNTECKLINDYGQEVSYGQPGELYLRGPQIALGYWRNAAATNKNIDTEGWLRTGDIAVCNADGNFWIIDRKKELIKVNGFQVAPAELEAVLLENEHIADAGVVGIKFGEEELPRAYVAIQEASKGKVTPQDIEHWIKSRVAKYKYLVGGVVFVQQVPKLESGKIQRRVLREWAKKDGELMQRRVQSRL</sequence>
<dbReference type="EMBL" id="KV441398">
    <property type="protein sequence ID" value="OAF57874.1"/>
    <property type="molecule type" value="Genomic_DNA"/>
</dbReference>
<name>A0A177A9V7_9PEZI</name>